<name>A0ABD6DG53_9EURY</name>
<evidence type="ECO:0000256" key="9">
    <source>
        <dbReference type="ARBA" id="ARBA00023270"/>
    </source>
</evidence>
<dbReference type="SMART" id="SM01130">
    <property type="entry name" value="DHDPS"/>
    <property type="match status" value="1"/>
</dbReference>
<proteinExistence type="inferred from homology"/>
<evidence type="ECO:0000256" key="4">
    <source>
        <dbReference type="ARBA" id="ARBA00022490"/>
    </source>
</evidence>
<dbReference type="InterPro" id="IPR020625">
    <property type="entry name" value="Schiff_base-form_aldolases_AS"/>
</dbReference>
<dbReference type="InterPro" id="IPR002220">
    <property type="entry name" value="DapA-like"/>
</dbReference>
<protein>
    <recommendedName>
        <fullName evidence="3 11">4-hydroxy-tetrahydrodipicolinate synthase</fullName>
        <shortName evidence="11">HTPA synthase</shortName>
        <ecNumber evidence="3 11">4.3.3.7</ecNumber>
    </recommendedName>
</protein>
<dbReference type="PRINTS" id="PR00146">
    <property type="entry name" value="DHPICSNTHASE"/>
</dbReference>
<evidence type="ECO:0000256" key="3">
    <source>
        <dbReference type="ARBA" id="ARBA00012086"/>
    </source>
</evidence>
<keyword evidence="9 11" id="KW-0704">Schiff base</keyword>
<keyword evidence="8 11" id="KW-0456">Lyase</keyword>
<evidence type="ECO:0000256" key="10">
    <source>
        <dbReference type="ARBA" id="ARBA00047836"/>
    </source>
</evidence>
<dbReference type="EMBL" id="JBHUDO010000001">
    <property type="protein sequence ID" value="MFD1644448.1"/>
    <property type="molecule type" value="Genomic_DNA"/>
</dbReference>
<evidence type="ECO:0000256" key="1">
    <source>
        <dbReference type="ARBA" id="ARBA00003294"/>
    </source>
</evidence>
<dbReference type="EC" id="4.3.3.7" evidence="3 11"/>
<evidence type="ECO:0000256" key="13">
    <source>
        <dbReference type="PIRSR" id="PIRSR001365-2"/>
    </source>
</evidence>
<reference evidence="14 15" key="1">
    <citation type="journal article" date="2019" name="Int. J. Syst. Evol. Microbiol.">
        <title>The Global Catalogue of Microorganisms (GCM) 10K type strain sequencing project: providing services to taxonomists for standard genome sequencing and annotation.</title>
        <authorList>
            <consortium name="The Broad Institute Genomics Platform"/>
            <consortium name="The Broad Institute Genome Sequencing Center for Infectious Disease"/>
            <person name="Wu L."/>
            <person name="Ma J."/>
        </authorList>
    </citation>
    <scope>NUCLEOTIDE SEQUENCE [LARGE SCALE GENOMIC DNA]</scope>
    <source>
        <strain evidence="14 15">CGMCC 1.10390</strain>
    </source>
</reference>
<feature type="binding site" evidence="11 13">
    <location>
        <position position="49"/>
    </location>
    <ligand>
        <name>pyruvate</name>
        <dbReference type="ChEBI" id="CHEBI:15361"/>
    </ligand>
</feature>
<organism evidence="14 15">
    <name type="scientific">Haloarchaeobius litoreus</name>
    <dbReference type="NCBI Taxonomy" id="755306"/>
    <lineage>
        <taxon>Archaea</taxon>
        <taxon>Methanobacteriati</taxon>
        <taxon>Methanobacteriota</taxon>
        <taxon>Stenosarchaea group</taxon>
        <taxon>Halobacteria</taxon>
        <taxon>Halobacteriales</taxon>
        <taxon>Halorubellaceae</taxon>
        <taxon>Haloarchaeobius</taxon>
    </lineage>
</organism>
<feature type="site" description="Part of a proton relay during catalysis" evidence="11">
    <location>
        <position position="48"/>
    </location>
</feature>
<dbReference type="CDD" id="cd00950">
    <property type="entry name" value="DHDPS"/>
    <property type="match status" value="1"/>
</dbReference>
<evidence type="ECO:0000256" key="2">
    <source>
        <dbReference type="ARBA" id="ARBA00005120"/>
    </source>
</evidence>
<dbReference type="Proteomes" id="UP001597034">
    <property type="component" value="Unassembled WGS sequence"/>
</dbReference>
<dbReference type="PROSITE" id="PS00665">
    <property type="entry name" value="DHDPS_1"/>
    <property type="match status" value="1"/>
</dbReference>
<dbReference type="Gene3D" id="3.20.20.70">
    <property type="entry name" value="Aldolase class I"/>
    <property type="match status" value="1"/>
</dbReference>
<dbReference type="Pfam" id="PF00701">
    <property type="entry name" value="DHDPS"/>
    <property type="match status" value="1"/>
</dbReference>
<evidence type="ECO:0000313" key="15">
    <source>
        <dbReference type="Proteomes" id="UP001597034"/>
    </source>
</evidence>
<dbReference type="GO" id="GO:0009089">
    <property type="term" value="P:lysine biosynthetic process via diaminopimelate"/>
    <property type="evidence" value="ECO:0007669"/>
    <property type="project" value="UniProtKB-UniRule"/>
</dbReference>
<dbReference type="InterPro" id="IPR020624">
    <property type="entry name" value="Schiff_base-form_aldolases_CS"/>
</dbReference>
<dbReference type="HAMAP" id="MF_00418">
    <property type="entry name" value="DapA"/>
    <property type="match status" value="1"/>
</dbReference>
<keyword evidence="4 11" id="KW-0963">Cytoplasm</keyword>
<keyword evidence="7 11" id="KW-0457">Lysine biosynthesis</keyword>
<evidence type="ECO:0000256" key="7">
    <source>
        <dbReference type="ARBA" id="ARBA00023154"/>
    </source>
</evidence>
<dbReference type="GO" id="GO:0005737">
    <property type="term" value="C:cytoplasm"/>
    <property type="evidence" value="ECO:0007669"/>
    <property type="project" value="UniProtKB-SubCell"/>
</dbReference>
<comment type="similarity">
    <text evidence="11">Belongs to the DapA family.</text>
</comment>
<dbReference type="PANTHER" id="PTHR12128">
    <property type="entry name" value="DIHYDRODIPICOLINATE SYNTHASE"/>
    <property type="match status" value="1"/>
</dbReference>
<comment type="caution">
    <text evidence="11">Was originally thought to be a dihydrodipicolinate synthase (DHDPS), catalyzing the condensation of (S)-aspartate-beta-semialdehyde [(S)-ASA] and pyruvate to dihydrodipicolinate (DHDP). However, it was shown in E.coli that the product of the enzymatic reaction is not dihydrodipicolinate but in fact (4S)-4-hydroxy-2,3,4,5-tetrahydro-(2S)-dipicolinic acid (HTPA), and that the consecutive dehydration reaction leading to DHDP is not spontaneous but catalyzed by DapB.</text>
</comment>
<dbReference type="InterPro" id="IPR005263">
    <property type="entry name" value="DapA"/>
</dbReference>
<feature type="active site" description="Schiff-base intermediate with substrate" evidence="11 12">
    <location>
        <position position="164"/>
    </location>
</feature>
<dbReference type="SUPFAM" id="SSF51569">
    <property type="entry name" value="Aldolase"/>
    <property type="match status" value="1"/>
</dbReference>
<evidence type="ECO:0000256" key="8">
    <source>
        <dbReference type="ARBA" id="ARBA00023239"/>
    </source>
</evidence>
<sequence length="307" mass="32518">MTTIELSGVHPAITTPFHDDGSIDYDTLRANVQRLETAGVDGIVPVGSTGESATLSHDEHVDVVAAVADTVSDVPVIAGSGSNNTAEALSLSRRSVEAGADALLLISPYYNKPEQRGLVEHYRTIADEVDVPQIVYDVPSRTGQGLTPDTVVELASHDNIAGFKAASGDLGQISEIAERTRDEAFAVLSGDDGLTLPICSVGGVGTISVVANVEPERTCALVQAALDDDYERAREIHHELGPLTRELFVETNPIPVKEALHIRGHAPPHLRLPLTRLSEEYVEPLADLLADLDDSASGDEALAEVGN</sequence>
<evidence type="ECO:0000313" key="14">
    <source>
        <dbReference type="EMBL" id="MFD1644448.1"/>
    </source>
</evidence>
<evidence type="ECO:0000256" key="5">
    <source>
        <dbReference type="ARBA" id="ARBA00022605"/>
    </source>
</evidence>
<comment type="pathway">
    <text evidence="2 11">Amino-acid biosynthesis; L-lysine biosynthesis via DAP pathway; (S)-tetrahydrodipicolinate from L-aspartate: step 3/4.</text>
</comment>
<keyword evidence="5 11" id="KW-0028">Amino-acid biosynthesis</keyword>
<dbReference type="GO" id="GO:0008840">
    <property type="term" value="F:4-hydroxy-tetrahydrodipicolinate synthase activity"/>
    <property type="evidence" value="ECO:0007669"/>
    <property type="project" value="UniProtKB-UniRule"/>
</dbReference>
<comment type="subcellular location">
    <subcellularLocation>
        <location evidence="11">Cytoplasm</location>
    </subcellularLocation>
</comment>
<comment type="function">
    <text evidence="1 11">Catalyzes the condensation of (S)-aspartate-beta-semialdehyde [(S)-ASA] and pyruvate to 4-hydroxy-tetrahydrodipicolinate (HTPA).</text>
</comment>
<feature type="active site" description="Proton donor/acceptor" evidence="11 12">
    <location>
        <position position="136"/>
    </location>
</feature>
<dbReference type="InterPro" id="IPR013785">
    <property type="entry name" value="Aldolase_TIM"/>
</dbReference>
<keyword evidence="6 11" id="KW-0220">Diaminopimelate biosynthesis</keyword>
<evidence type="ECO:0000256" key="12">
    <source>
        <dbReference type="PIRSR" id="PIRSR001365-1"/>
    </source>
</evidence>
<dbReference type="NCBIfam" id="TIGR00674">
    <property type="entry name" value="dapA"/>
    <property type="match status" value="1"/>
</dbReference>
<dbReference type="PIRSF" id="PIRSF001365">
    <property type="entry name" value="DHDPS"/>
    <property type="match status" value="1"/>
</dbReference>
<dbReference type="AlphaFoldDB" id="A0ABD6DG53"/>
<dbReference type="GO" id="GO:0019877">
    <property type="term" value="P:diaminopimelate biosynthetic process"/>
    <property type="evidence" value="ECO:0007669"/>
    <property type="project" value="UniProtKB-UniRule"/>
</dbReference>
<feature type="binding site" evidence="11 13">
    <location>
        <position position="207"/>
    </location>
    <ligand>
        <name>pyruvate</name>
        <dbReference type="ChEBI" id="CHEBI:15361"/>
    </ligand>
</feature>
<dbReference type="PANTHER" id="PTHR12128:SF66">
    <property type="entry name" value="4-HYDROXY-2-OXOGLUTARATE ALDOLASE, MITOCHONDRIAL"/>
    <property type="match status" value="1"/>
</dbReference>
<dbReference type="RefSeq" id="WP_256399717.1">
    <property type="nucleotide sequence ID" value="NZ_JANHJR010000002.1"/>
</dbReference>
<gene>
    <name evidence="11 14" type="primary">dapA</name>
    <name evidence="14" type="ORF">ACFSBL_02020</name>
</gene>
<evidence type="ECO:0000256" key="11">
    <source>
        <dbReference type="HAMAP-Rule" id="MF_00418"/>
    </source>
</evidence>
<accession>A0ABD6DG53</accession>
<comment type="subunit">
    <text evidence="11">Homotetramer; dimer of dimers.</text>
</comment>
<comment type="catalytic activity">
    <reaction evidence="10 11">
        <text>L-aspartate 4-semialdehyde + pyruvate = (2S,4S)-4-hydroxy-2,3,4,5-tetrahydrodipicolinate + H2O + H(+)</text>
        <dbReference type="Rhea" id="RHEA:34171"/>
        <dbReference type="ChEBI" id="CHEBI:15361"/>
        <dbReference type="ChEBI" id="CHEBI:15377"/>
        <dbReference type="ChEBI" id="CHEBI:15378"/>
        <dbReference type="ChEBI" id="CHEBI:67139"/>
        <dbReference type="ChEBI" id="CHEBI:537519"/>
        <dbReference type="EC" id="4.3.3.7"/>
    </reaction>
</comment>
<dbReference type="GO" id="GO:0008675">
    <property type="term" value="F:2-dehydro-3-deoxy-phosphogluconate aldolase activity"/>
    <property type="evidence" value="ECO:0007669"/>
    <property type="project" value="UniProtKB-ARBA"/>
</dbReference>
<keyword evidence="15" id="KW-1185">Reference proteome</keyword>
<dbReference type="PROSITE" id="PS00666">
    <property type="entry name" value="DHDPS_2"/>
    <property type="match status" value="1"/>
</dbReference>
<feature type="site" description="Part of a proton relay during catalysis" evidence="11">
    <location>
        <position position="110"/>
    </location>
</feature>
<comment type="caution">
    <text evidence="14">The sequence shown here is derived from an EMBL/GenBank/DDBJ whole genome shotgun (WGS) entry which is preliminary data.</text>
</comment>
<evidence type="ECO:0000256" key="6">
    <source>
        <dbReference type="ARBA" id="ARBA00022915"/>
    </source>
</evidence>